<dbReference type="InterPro" id="IPR003497">
    <property type="entry name" value="BRO_N_domain"/>
</dbReference>
<sequence length="355" mass="41917">MRQRLWREKTKKGDIVSGGGGGAVEWRWVRIIDHLATRGLFALSLILGSGAEDIAKILGFENPSAIERLLDVEDGYTIQGSLFIYEHGLYALITKSKNREQTLQFKKWAIKEIDRKKNEQIRRYSLRLRNKAIESLKRKKDEIIYISSSENYAKQRRFKIGGVGSPERLDSRLANYNGRSAEGDEWGYCLKMNVPSFRQFESRIWDHLKDFRDKPRKEIVKMDYQDLKEIVTLTAENYNKEVDFMNDRRQRYIENVNNNRAQPVPVPIETKAIIKKKELKKSYIILPDYDELKREIKKYMNDEKANSNTPSVVLLRTEVLEHCTKKFKKYNKKVAWNIMKEIADEQKEFRLIYYS</sequence>
<keyword evidence="4" id="KW-1185">Reference proteome</keyword>
<feature type="domain" description="Bacteriophage T5 Orf172 DNA-binding" evidence="2">
    <location>
        <begin position="143"/>
        <end position="232"/>
    </location>
</feature>
<evidence type="ECO:0000313" key="4">
    <source>
        <dbReference type="Proteomes" id="UP001152798"/>
    </source>
</evidence>
<evidence type="ECO:0000313" key="3">
    <source>
        <dbReference type="EMBL" id="CAH1401164.1"/>
    </source>
</evidence>
<dbReference type="Pfam" id="PF10544">
    <property type="entry name" value="T5orf172"/>
    <property type="match status" value="1"/>
</dbReference>
<dbReference type="Proteomes" id="UP001152798">
    <property type="component" value="Chromosome 5"/>
</dbReference>
<dbReference type="EMBL" id="OV725081">
    <property type="protein sequence ID" value="CAH1401164.1"/>
    <property type="molecule type" value="Genomic_DNA"/>
</dbReference>
<proteinExistence type="predicted"/>
<accession>A0A9P0HG26</accession>
<gene>
    <name evidence="3" type="ORF">NEZAVI_LOCUS10247</name>
</gene>
<protein>
    <recommendedName>
        <fullName evidence="5">Bro-N domain-containing protein</fullName>
    </recommendedName>
</protein>
<reference evidence="3" key="1">
    <citation type="submission" date="2022-01" db="EMBL/GenBank/DDBJ databases">
        <authorList>
            <person name="King R."/>
        </authorList>
    </citation>
    <scope>NUCLEOTIDE SEQUENCE</scope>
</reference>
<organism evidence="3 4">
    <name type="scientific">Nezara viridula</name>
    <name type="common">Southern green stink bug</name>
    <name type="synonym">Cimex viridulus</name>
    <dbReference type="NCBI Taxonomy" id="85310"/>
    <lineage>
        <taxon>Eukaryota</taxon>
        <taxon>Metazoa</taxon>
        <taxon>Ecdysozoa</taxon>
        <taxon>Arthropoda</taxon>
        <taxon>Hexapoda</taxon>
        <taxon>Insecta</taxon>
        <taxon>Pterygota</taxon>
        <taxon>Neoptera</taxon>
        <taxon>Paraneoptera</taxon>
        <taxon>Hemiptera</taxon>
        <taxon>Heteroptera</taxon>
        <taxon>Panheteroptera</taxon>
        <taxon>Pentatomomorpha</taxon>
        <taxon>Pentatomoidea</taxon>
        <taxon>Pentatomidae</taxon>
        <taxon>Pentatominae</taxon>
        <taxon>Nezara</taxon>
    </lineage>
</organism>
<name>A0A9P0HG26_NEZVI</name>
<evidence type="ECO:0000259" key="2">
    <source>
        <dbReference type="Pfam" id="PF10544"/>
    </source>
</evidence>
<evidence type="ECO:0008006" key="5">
    <source>
        <dbReference type="Google" id="ProtNLM"/>
    </source>
</evidence>
<evidence type="ECO:0000259" key="1">
    <source>
        <dbReference type="Pfam" id="PF02498"/>
    </source>
</evidence>
<dbReference type="Pfam" id="PF02498">
    <property type="entry name" value="Bro-N"/>
    <property type="match status" value="1"/>
</dbReference>
<dbReference type="OrthoDB" id="10466902at2759"/>
<dbReference type="InterPro" id="IPR018306">
    <property type="entry name" value="Phage_T5_Orf172_DNA-bd"/>
</dbReference>
<feature type="domain" description="Bro-N" evidence="1">
    <location>
        <begin position="51"/>
        <end position="113"/>
    </location>
</feature>
<dbReference type="AlphaFoldDB" id="A0A9P0HG26"/>